<keyword evidence="2" id="KW-0812">Transmembrane</keyword>
<evidence type="ECO:0000256" key="1">
    <source>
        <dbReference type="SAM" id="MobiDB-lite"/>
    </source>
</evidence>
<sequence length="132" mass="14780">MESRSLLAGSRDNQSARFRFPEPVDEDDEVYAGDEAPETKGARRRKWPVMVLTLAELSALPWFGWLFVYAFVLFCFSVARCLTLRDLVVMYGTPQDYTSGFKITALGLGVLEDFVCASYFAGAFGCLIPLDQ</sequence>
<keyword evidence="4" id="KW-1185">Reference proteome</keyword>
<protein>
    <submittedName>
        <fullName evidence="3">Unnamed protein product</fullName>
    </submittedName>
</protein>
<dbReference type="EMBL" id="BSXT01001228">
    <property type="protein sequence ID" value="GMF40146.1"/>
    <property type="molecule type" value="Genomic_DNA"/>
</dbReference>
<dbReference type="OrthoDB" id="90228at2759"/>
<evidence type="ECO:0000313" key="3">
    <source>
        <dbReference type="EMBL" id="GMF40146.1"/>
    </source>
</evidence>
<feature type="transmembrane region" description="Helical" evidence="2">
    <location>
        <begin position="103"/>
        <end position="130"/>
    </location>
</feature>
<feature type="region of interest" description="Disordered" evidence="1">
    <location>
        <begin position="1"/>
        <end position="42"/>
    </location>
</feature>
<gene>
    <name evidence="3" type="ORF">Pfra01_001220100</name>
</gene>
<reference evidence="3" key="1">
    <citation type="submission" date="2023-04" db="EMBL/GenBank/DDBJ databases">
        <title>Phytophthora fragariaefolia NBRC 109709.</title>
        <authorList>
            <person name="Ichikawa N."/>
            <person name="Sato H."/>
            <person name="Tonouchi N."/>
        </authorList>
    </citation>
    <scope>NUCLEOTIDE SEQUENCE</scope>
    <source>
        <strain evidence="3">NBRC 109709</strain>
    </source>
</reference>
<proteinExistence type="predicted"/>
<dbReference type="Proteomes" id="UP001165121">
    <property type="component" value="Unassembled WGS sequence"/>
</dbReference>
<keyword evidence="2" id="KW-0472">Membrane</keyword>
<organism evidence="3 4">
    <name type="scientific">Phytophthora fragariaefolia</name>
    <dbReference type="NCBI Taxonomy" id="1490495"/>
    <lineage>
        <taxon>Eukaryota</taxon>
        <taxon>Sar</taxon>
        <taxon>Stramenopiles</taxon>
        <taxon>Oomycota</taxon>
        <taxon>Peronosporomycetes</taxon>
        <taxon>Peronosporales</taxon>
        <taxon>Peronosporaceae</taxon>
        <taxon>Phytophthora</taxon>
    </lineage>
</organism>
<evidence type="ECO:0000313" key="4">
    <source>
        <dbReference type="Proteomes" id="UP001165121"/>
    </source>
</evidence>
<accession>A0A9W7CVF4</accession>
<feature type="compositionally biased region" description="Acidic residues" evidence="1">
    <location>
        <begin position="23"/>
        <end position="36"/>
    </location>
</feature>
<comment type="caution">
    <text evidence="3">The sequence shown here is derived from an EMBL/GenBank/DDBJ whole genome shotgun (WGS) entry which is preliminary data.</text>
</comment>
<feature type="transmembrane region" description="Helical" evidence="2">
    <location>
        <begin position="62"/>
        <end position="82"/>
    </location>
</feature>
<keyword evidence="2" id="KW-1133">Transmembrane helix</keyword>
<dbReference type="AlphaFoldDB" id="A0A9W7CVF4"/>
<evidence type="ECO:0000256" key="2">
    <source>
        <dbReference type="SAM" id="Phobius"/>
    </source>
</evidence>
<name>A0A9W7CVF4_9STRA</name>